<comment type="similarity">
    <text evidence="2 9">Belongs to the SWEET sugar transporter family.</text>
</comment>
<feature type="transmembrane region" description="Helical" evidence="9">
    <location>
        <begin position="12"/>
        <end position="34"/>
    </location>
</feature>
<dbReference type="InterPro" id="IPR004316">
    <property type="entry name" value="SWEET_rpt"/>
</dbReference>
<dbReference type="FunFam" id="1.20.1280.290:FF:000001">
    <property type="entry name" value="Bidirectional sugar transporter SWEET"/>
    <property type="match status" value="1"/>
</dbReference>
<comment type="subcellular location">
    <subcellularLocation>
        <location evidence="1">Endomembrane system</location>
        <topology evidence="1">Multi-pass membrane protein</topology>
    </subcellularLocation>
</comment>
<keyword evidence="3 9" id="KW-0813">Transport</keyword>
<comment type="caution">
    <text evidence="10">The sequence shown here is derived from an EMBL/GenBank/DDBJ whole genome shotgun (WGS) entry which is preliminary data.</text>
</comment>
<evidence type="ECO:0000313" key="11">
    <source>
        <dbReference type="Proteomes" id="UP001370490"/>
    </source>
</evidence>
<feature type="transmembrane region" description="Helical" evidence="9">
    <location>
        <begin position="164"/>
        <end position="186"/>
    </location>
</feature>
<reference evidence="10 11" key="1">
    <citation type="submission" date="2023-12" db="EMBL/GenBank/DDBJ databases">
        <title>A high-quality genome assembly for Dillenia turbinata (Dilleniales).</title>
        <authorList>
            <person name="Chanderbali A."/>
        </authorList>
    </citation>
    <scope>NUCLEOTIDE SEQUENCE [LARGE SCALE GENOMIC DNA]</scope>
    <source>
        <strain evidence="10">LSX21</strain>
        <tissue evidence="10">Leaf</tissue>
    </source>
</reference>
<evidence type="ECO:0000256" key="9">
    <source>
        <dbReference type="RuleBase" id="RU910715"/>
    </source>
</evidence>
<name>A0AAN8Z2H6_9MAGN</name>
<comment type="caution">
    <text evidence="9">Lacks conserved residue(s) required for the propagation of feature annotation.</text>
</comment>
<keyword evidence="7 9" id="KW-1133">Transmembrane helix</keyword>
<evidence type="ECO:0000256" key="1">
    <source>
        <dbReference type="ARBA" id="ARBA00004127"/>
    </source>
</evidence>
<proteinExistence type="inferred from homology"/>
<feature type="transmembrane region" description="Helical" evidence="9">
    <location>
        <begin position="71"/>
        <end position="94"/>
    </location>
</feature>
<evidence type="ECO:0000256" key="2">
    <source>
        <dbReference type="ARBA" id="ARBA00007809"/>
    </source>
</evidence>
<evidence type="ECO:0000256" key="7">
    <source>
        <dbReference type="ARBA" id="ARBA00022989"/>
    </source>
</evidence>
<accession>A0AAN8Z2H6</accession>
<evidence type="ECO:0000313" key="10">
    <source>
        <dbReference type="EMBL" id="KAK6920730.1"/>
    </source>
</evidence>
<evidence type="ECO:0000256" key="6">
    <source>
        <dbReference type="ARBA" id="ARBA00022737"/>
    </source>
</evidence>
<keyword evidence="11" id="KW-1185">Reference proteome</keyword>
<feature type="transmembrane region" description="Helical" evidence="9">
    <location>
        <begin position="133"/>
        <end position="152"/>
    </location>
</feature>
<dbReference type="EMBL" id="JBAMMX010000020">
    <property type="protein sequence ID" value="KAK6920730.1"/>
    <property type="molecule type" value="Genomic_DNA"/>
</dbReference>
<dbReference type="AlphaFoldDB" id="A0AAN8Z2H6"/>
<dbReference type="PANTHER" id="PTHR10791">
    <property type="entry name" value="RAG1-ACTIVATING PROTEIN 1"/>
    <property type="match status" value="1"/>
</dbReference>
<evidence type="ECO:0000256" key="3">
    <source>
        <dbReference type="ARBA" id="ARBA00022448"/>
    </source>
</evidence>
<keyword evidence="8 9" id="KW-0472">Membrane</keyword>
<dbReference type="Proteomes" id="UP001370490">
    <property type="component" value="Unassembled WGS sequence"/>
</dbReference>
<feature type="transmembrane region" description="Helical" evidence="9">
    <location>
        <begin position="192"/>
        <end position="214"/>
    </location>
</feature>
<dbReference type="GO" id="GO:0051119">
    <property type="term" value="F:sugar transmembrane transporter activity"/>
    <property type="evidence" value="ECO:0007669"/>
    <property type="project" value="InterPro"/>
</dbReference>
<dbReference type="GO" id="GO:0012505">
    <property type="term" value="C:endomembrane system"/>
    <property type="evidence" value="ECO:0007669"/>
    <property type="project" value="UniProtKB-SubCell"/>
</dbReference>
<sequence length="233" mass="26007">MANTETIRTVVGIIGNVISFGLFTSPIPTFVKIIKDKTVGEFKPDPYLATLLNCMMWVLFGLPFVHPNSMLVITINGTGLVIEAAYLIIFFTYAPSKKRKNLILVLLIELIFMAIVAFITLKFFHTHESRSMIVGILCCIFNVIMYASPLTVMSQVIRTRSVKYMPFLLTLANFANALVWSIYALLPVDPYILFPNGSGFLLAVAQLILYATYYKSTPKEDGNKGEVELSQTA</sequence>
<dbReference type="GO" id="GO:0016020">
    <property type="term" value="C:membrane"/>
    <property type="evidence" value="ECO:0007669"/>
    <property type="project" value="InterPro"/>
</dbReference>
<keyword evidence="5 9" id="KW-0812">Transmembrane</keyword>
<evidence type="ECO:0000256" key="5">
    <source>
        <dbReference type="ARBA" id="ARBA00022692"/>
    </source>
</evidence>
<dbReference type="PANTHER" id="PTHR10791:SF159">
    <property type="entry name" value="BIDIRECTIONAL SUGAR TRANSPORTER SWEET5"/>
    <property type="match status" value="1"/>
</dbReference>
<evidence type="ECO:0000256" key="4">
    <source>
        <dbReference type="ARBA" id="ARBA00022597"/>
    </source>
</evidence>
<keyword evidence="6" id="KW-0677">Repeat</keyword>
<dbReference type="Pfam" id="PF03083">
    <property type="entry name" value="MtN3_slv"/>
    <property type="match status" value="2"/>
</dbReference>
<keyword evidence="4 9" id="KW-0762">Sugar transport</keyword>
<feature type="transmembrane region" description="Helical" evidence="9">
    <location>
        <begin position="101"/>
        <end position="121"/>
    </location>
</feature>
<dbReference type="GO" id="GO:0051260">
    <property type="term" value="P:protein homooligomerization"/>
    <property type="evidence" value="ECO:0007669"/>
    <property type="project" value="UniProtKB-ARBA"/>
</dbReference>
<dbReference type="InterPro" id="IPR047664">
    <property type="entry name" value="SWEET"/>
</dbReference>
<gene>
    <name evidence="10" type="ORF">RJ641_014408</name>
</gene>
<dbReference type="FunFam" id="1.20.1280.290:FF:000002">
    <property type="entry name" value="Bidirectional sugar transporter SWEET"/>
    <property type="match status" value="1"/>
</dbReference>
<evidence type="ECO:0000256" key="8">
    <source>
        <dbReference type="ARBA" id="ARBA00023136"/>
    </source>
</evidence>
<dbReference type="Gene3D" id="1.20.1280.290">
    <property type="match status" value="2"/>
</dbReference>
<protein>
    <recommendedName>
        <fullName evidence="9">Bidirectional sugar transporter SWEET</fullName>
    </recommendedName>
</protein>
<comment type="function">
    <text evidence="9">Mediates both low-affinity uptake and efflux of sugar across the membrane.</text>
</comment>
<organism evidence="10 11">
    <name type="scientific">Dillenia turbinata</name>
    <dbReference type="NCBI Taxonomy" id="194707"/>
    <lineage>
        <taxon>Eukaryota</taxon>
        <taxon>Viridiplantae</taxon>
        <taxon>Streptophyta</taxon>
        <taxon>Embryophyta</taxon>
        <taxon>Tracheophyta</taxon>
        <taxon>Spermatophyta</taxon>
        <taxon>Magnoliopsida</taxon>
        <taxon>eudicotyledons</taxon>
        <taxon>Gunneridae</taxon>
        <taxon>Pentapetalae</taxon>
        <taxon>Dilleniales</taxon>
        <taxon>Dilleniaceae</taxon>
        <taxon>Dillenia</taxon>
    </lineage>
</organism>